<evidence type="ECO:0000259" key="15">
    <source>
        <dbReference type="Pfam" id="PF00278"/>
    </source>
</evidence>
<dbReference type="InterPro" id="IPR022657">
    <property type="entry name" value="De-COase2_CS"/>
</dbReference>
<name>A0A0G3BEA9_9BURK</name>
<evidence type="ECO:0000313" key="17">
    <source>
        <dbReference type="EMBL" id="AKJ27642.1"/>
    </source>
</evidence>
<proteinExistence type="inferred from homology"/>
<comment type="catalytic activity">
    <reaction evidence="7 12 14">
        <text>meso-2,6-diaminopimelate + H(+) = L-lysine + CO2</text>
        <dbReference type="Rhea" id="RHEA:15101"/>
        <dbReference type="ChEBI" id="CHEBI:15378"/>
        <dbReference type="ChEBI" id="CHEBI:16526"/>
        <dbReference type="ChEBI" id="CHEBI:32551"/>
        <dbReference type="ChEBI" id="CHEBI:57791"/>
        <dbReference type="EC" id="4.1.1.20"/>
    </reaction>
</comment>
<dbReference type="PRINTS" id="PR01179">
    <property type="entry name" value="ODADCRBXLASE"/>
</dbReference>
<reference evidence="17 18" key="1">
    <citation type="submission" date="2015-05" db="EMBL/GenBank/DDBJ databases">
        <authorList>
            <person name="Tang B."/>
            <person name="Yu Y."/>
        </authorList>
    </citation>
    <scope>NUCLEOTIDE SEQUENCE [LARGE SCALE GENOMIC DNA]</scope>
    <source>
        <strain evidence="17 18">DSM 7029</strain>
    </source>
</reference>
<feature type="binding site" evidence="12">
    <location>
        <position position="351"/>
    </location>
    <ligand>
        <name>substrate</name>
    </ligand>
</feature>
<keyword evidence="6 12" id="KW-0456">Lyase</keyword>
<keyword evidence="3 12" id="KW-0210">Decarboxylase</keyword>
<evidence type="ECO:0000256" key="2">
    <source>
        <dbReference type="ARBA" id="ARBA00022605"/>
    </source>
</evidence>
<feature type="binding site" evidence="12">
    <location>
        <begin position="281"/>
        <end position="284"/>
    </location>
    <ligand>
        <name>pyridoxal 5'-phosphate</name>
        <dbReference type="ChEBI" id="CHEBI:597326"/>
    </ligand>
</feature>
<protein>
    <recommendedName>
        <fullName evidence="11 12">Diaminopimelate decarboxylase</fullName>
        <shortName evidence="12">DAP decarboxylase</shortName>
        <shortName evidence="12">DAPDC</shortName>
        <ecNumber evidence="10 12">4.1.1.20</ecNumber>
    </recommendedName>
</protein>
<dbReference type="UniPathway" id="UPA00034">
    <property type="reaction ID" value="UER00027"/>
</dbReference>
<dbReference type="GO" id="GO:0009089">
    <property type="term" value="P:lysine biosynthetic process via diaminopimelate"/>
    <property type="evidence" value="ECO:0007669"/>
    <property type="project" value="UniProtKB-UniRule"/>
</dbReference>
<dbReference type="GO" id="GO:0008836">
    <property type="term" value="F:diaminopimelate decarboxylase activity"/>
    <property type="evidence" value="ECO:0007669"/>
    <property type="project" value="UniProtKB-UniRule"/>
</dbReference>
<dbReference type="GO" id="GO:0030170">
    <property type="term" value="F:pyridoxal phosphate binding"/>
    <property type="evidence" value="ECO:0007669"/>
    <property type="project" value="UniProtKB-UniRule"/>
</dbReference>
<dbReference type="InterPro" id="IPR009006">
    <property type="entry name" value="Ala_racemase/Decarboxylase_C"/>
</dbReference>
<feature type="binding site" evidence="12">
    <location>
        <position position="378"/>
    </location>
    <ligand>
        <name>substrate</name>
    </ligand>
</feature>
<dbReference type="HAMAP" id="MF_02120">
    <property type="entry name" value="LysA"/>
    <property type="match status" value="1"/>
</dbReference>
<dbReference type="RefSeq" id="WP_047193675.1">
    <property type="nucleotide sequence ID" value="NZ_CP011371.1"/>
</dbReference>
<evidence type="ECO:0000256" key="7">
    <source>
        <dbReference type="ARBA" id="ARBA00050464"/>
    </source>
</evidence>
<gene>
    <name evidence="12 17" type="primary">lysA</name>
    <name evidence="17" type="ORF">AAW51_0951</name>
</gene>
<dbReference type="NCBIfam" id="TIGR01048">
    <property type="entry name" value="lysA"/>
    <property type="match status" value="1"/>
</dbReference>
<comment type="cofactor">
    <cofactor evidence="1 12 13 14">
        <name>pyridoxal 5'-phosphate</name>
        <dbReference type="ChEBI" id="CHEBI:597326"/>
    </cofactor>
</comment>
<keyword evidence="4 12" id="KW-0663">Pyridoxal phosphate</keyword>
<feature type="binding site" evidence="12">
    <location>
        <position position="320"/>
    </location>
    <ligand>
        <name>substrate</name>
    </ligand>
</feature>
<feature type="active site" description="Proton donor" evidence="13">
    <location>
        <position position="350"/>
    </location>
</feature>
<dbReference type="Pfam" id="PF02784">
    <property type="entry name" value="Orn_Arg_deC_N"/>
    <property type="match status" value="1"/>
</dbReference>
<dbReference type="FunFam" id="2.40.37.10:FF:000003">
    <property type="entry name" value="Diaminopimelate decarboxylase"/>
    <property type="match status" value="1"/>
</dbReference>
<evidence type="ECO:0000256" key="11">
    <source>
        <dbReference type="ARBA" id="ARBA00074972"/>
    </source>
</evidence>
<evidence type="ECO:0000256" key="5">
    <source>
        <dbReference type="ARBA" id="ARBA00023154"/>
    </source>
</evidence>
<dbReference type="PRINTS" id="PR01181">
    <property type="entry name" value="DAPDCRBXLASE"/>
</dbReference>
<evidence type="ECO:0000256" key="8">
    <source>
        <dbReference type="ARBA" id="ARBA00060643"/>
    </source>
</evidence>
<dbReference type="Pfam" id="PF00278">
    <property type="entry name" value="Orn_DAP_Arg_deC"/>
    <property type="match status" value="1"/>
</dbReference>
<evidence type="ECO:0000256" key="9">
    <source>
        <dbReference type="ARBA" id="ARBA00060983"/>
    </source>
</evidence>
<feature type="binding site" evidence="12">
    <location>
        <position position="324"/>
    </location>
    <ligand>
        <name>substrate</name>
    </ligand>
</feature>
<keyword evidence="2 12" id="KW-0028">Amino-acid biosynthesis</keyword>
<dbReference type="STRING" id="413882.AAW51_0951"/>
<dbReference type="PANTHER" id="PTHR43727">
    <property type="entry name" value="DIAMINOPIMELATE DECARBOXYLASE"/>
    <property type="match status" value="1"/>
</dbReference>
<dbReference type="PATRIC" id="fig|413882.6.peg.1006"/>
<dbReference type="AlphaFoldDB" id="A0A0G3BEA9"/>
<evidence type="ECO:0000256" key="4">
    <source>
        <dbReference type="ARBA" id="ARBA00022898"/>
    </source>
</evidence>
<dbReference type="PANTHER" id="PTHR43727:SF2">
    <property type="entry name" value="GROUP IV DECARBOXYLASE"/>
    <property type="match status" value="1"/>
</dbReference>
<comment type="similarity">
    <text evidence="9 12">Belongs to the Orn/Lys/Arg decarboxylase class-II family. LysA subfamily.</text>
</comment>
<evidence type="ECO:0000256" key="6">
    <source>
        <dbReference type="ARBA" id="ARBA00023239"/>
    </source>
</evidence>
<dbReference type="InterPro" id="IPR000183">
    <property type="entry name" value="Orn/DAP/Arg_de-COase"/>
</dbReference>
<feature type="binding site" evidence="12">
    <location>
        <position position="284"/>
    </location>
    <ligand>
        <name>substrate</name>
    </ligand>
</feature>
<evidence type="ECO:0000256" key="12">
    <source>
        <dbReference type="HAMAP-Rule" id="MF_02120"/>
    </source>
</evidence>
<dbReference type="InterPro" id="IPR029066">
    <property type="entry name" value="PLP-binding_barrel"/>
</dbReference>
<dbReference type="InterPro" id="IPR022644">
    <property type="entry name" value="De-COase2_N"/>
</dbReference>
<feature type="domain" description="Orn/DAP/Arg decarboxylase 2 N-terminal" evidence="16">
    <location>
        <begin position="50"/>
        <end position="287"/>
    </location>
</feature>
<dbReference type="InterPro" id="IPR022643">
    <property type="entry name" value="De-COase2_C"/>
</dbReference>
<evidence type="ECO:0000313" key="18">
    <source>
        <dbReference type="Proteomes" id="UP000035352"/>
    </source>
</evidence>
<dbReference type="Proteomes" id="UP000035352">
    <property type="component" value="Chromosome"/>
</dbReference>
<dbReference type="InterPro" id="IPR002986">
    <property type="entry name" value="DAP_deCOOHase_LysA"/>
</dbReference>
<dbReference type="CDD" id="cd06828">
    <property type="entry name" value="PLPDE_III_DapDC"/>
    <property type="match status" value="1"/>
</dbReference>
<evidence type="ECO:0000256" key="14">
    <source>
        <dbReference type="RuleBase" id="RU003738"/>
    </source>
</evidence>
<dbReference type="EC" id="4.1.1.20" evidence="10 12"/>
<dbReference type="SUPFAM" id="SSF51419">
    <property type="entry name" value="PLP-binding barrel"/>
    <property type="match status" value="1"/>
</dbReference>
<dbReference type="Gene3D" id="3.20.20.10">
    <property type="entry name" value="Alanine racemase"/>
    <property type="match status" value="1"/>
</dbReference>
<dbReference type="Gene3D" id="2.40.37.10">
    <property type="entry name" value="Lyase, Ornithine Decarboxylase, Chain A, domain 1"/>
    <property type="match status" value="1"/>
</dbReference>
<evidence type="ECO:0000256" key="3">
    <source>
        <dbReference type="ARBA" id="ARBA00022793"/>
    </source>
</evidence>
<comment type="function">
    <text evidence="12">Specifically catalyzes the decarboxylation of meso-diaminopimelate (meso-DAP) to L-lysine.</text>
</comment>
<feature type="modified residue" description="N6-(pyridoxal phosphate)lysine" evidence="12 13">
    <location>
        <position position="65"/>
    </location>
</feature>
<accession>A0A0G3BEA9</accession>
<comment type="subunit">
    <text evidence="12">Homodimer.</text>
</comment>
<evidence type="ECO:0000256" key="10">
    <source>
        <dbReference type="ARBA" id="ARBA00066427"/>
    </source>
</evidence>
<comment type="pathway">
    <text evidence="8 12 14">Amino-acid biosynthesis; L-lysine biosynthesis via DAP pathway; L-lysine from DL-2,6-diaminopimelate: step 1/1.</text>
</comment>
<dbReference type="OrthoDB" id="9802241at2"/>
<dbReference type="FunFam" id="3.20.20.10:FF:000003">
    <property type="entry name" value="Diaminopimelate decarboxylase"/>
    <property type="match status" value="1"/>
</dbReference>
<dbReference type="KEGG" id="pbh:AAW51_0951"/>
<feature type="domain" description="Orn/DAP/Arg decarboxylase 2 C-terminal" evidence="15">
    <location>
        <begin position="35"/>
        <end position="376"/>
    </location>
</feature>
<evidence type="ECO:0000256" key="13">
    <source>
        <dbReference type="PIRSR" id="PIRSR600183-50"/>
    </source>
</evidence>
<evidence type="ECO:0000256" key="1">
    <source>
        <dbReference type="ARBA" id="ARBA00001933"/>
    </source>
</evidence>
<dbReference type="SUPFAM" id="SSF50621">
    <property type="entry name" value="Alanine racemase C-terminal domain-like"/>
    <property type="match status" value="1"/>
</dbReference>
<organism evidence="17 18">
    <name type="scientific">Caldimonas brevitalea</name>
    <dbReference type="NCBI Taxonomy" id="413882"/>
    <lineage>
        <taxon>Bacteria</taxon>
        <taxon>Pseudomonadati</taxon>
        <taxon>Pseudomonadota</taxon>
        <taxon>Betaproteobacteria</taxon>
        <taxon>Burkholderiales</taxon>
        <taxon>Sphaerotilaceae</taxon>
        <taxon>Caldimonas</taxon>
    </lineage>
</organism>
<evidence type="ECO:0000259" key="16">
    <source>
        <dbReference type="Pfam" id="PF02784"/>
    </source>
</evidence>
<keyword evidence="18" id="KW-1185">Reference proteome</keyword>
<feature type="binding site" evidence="12">
    <location>
        <position position="244"/>
    </location>
    <ligand>
        <name>pyridoxal 5'-phosphate</name>
        <dbReference type="ChEBI" id="CHEBI:597326"/>
    </ligand>
</feature>
<keyword evidence="5 12" id="KW-0457">Lysine biosynthesis</keyword>
<sequence length="422" mass="45128">MTLPGSPFLAYRGKELFLEDCSLDELAGRHGTPLYVYSQAAMLAALAPYQRGFAGRDHLICYAMKANANLAVLQTFARAGCGFDIVSGGELERVLAAGADPGKVVFSGVGKTRAEMRRALDAGVLCFNVESEAELEVLSQVAVAEGRTAHISLRVNPDVDANTHPYISTGLKGNKFGIAHDGALAAYRRAAELPGLAAAGIDCHIGSQITTPGPYLDALDRVLDLVEAIEATGLTLQHLDLGGGLGIRYTDEQPPAADVLIGSLLQRIDARGHGHRKVLMEPGRSLVGNAGVLLTEVLYLKPGEAKNFCVVDAAMNDLMRPAMYQAYMRIDPLRQRDETPVTYDVVGPVCESGDWLGRDRALAVQAGDRLAVLSAGAYSMSMASNYNTRGRAAEVMVRGTEAQLVRERESVADLFKGERLLA</sequence>
<dbReference type="PROSITE" id="PS00879">
    <property type="entry name" value="ODR_DC_2_2"/>
    <property type="match status" value="1"/>
</dbReference>
<dbReference type="EMBL" id="CP011371">
    <property type="protein sequence ID" value="AKJ27642.1"/>
    <property type="molecule type" value="Genomic_DNA"/>
</dbReference>
<feature type="binding site" evidence="12">
    <location>
        <position position="378"/>
    </location>
    <ligand>
        <name>pyridoxal 5'-phosphate</name>
        <dbReference type="ChEBI" id="CHEBI:597326"/>
    </ligand>
</feature>